<proteinExistence type="inferred from homology"/>
<name>A0A1E3AWU8_9FIRM</name>
<organism evidence="5 11">
    <name type="scientific">Eisenbergiella tayi</name>
    <dbReference type="NCBI Taxonomy" id="1432052"/>
    <lineage>
        <taxon>Bacteria</taxon>
        <taxon>Bacillati</taxon>
        <taxon>Bacillota</taxon>
        <taxon>Clostridia</taxon>
        <taxon>Lachnospirales</taxon>
        <taxon>Lachnospiraceae</taxon>
        <taxon>Eisenbergiella</taxon>
    </lineage>
</organism>
<evidence type="ECO:0000313" key="8">
    <source>
        <dbReference type="Proteomes" id="UP000094067"/>
    </source>
</evidence>
<comment type="similarity">
    <text evidence="2">Belongs to the class-IV pyridoxal-phosphate-dependent aminotransferase family.</text>
</comment>
<dbReference type="FunFam" id="3.20.10.10:FF:000002">
    <property type="entry name" value="D-alanine aminotransferase"/>
    <property type="match status" value="1"/>
</dbReference>
<dbReference type="PATRIC" id="fig|1432052.3.peg.978"/>
<evidence type="ECO:0000313" key="10">
    <source>
        <dbReference type="Proteomes" id="UP000094869"/>
    </source>
</evidence>
<keyword evidence="5" id="KW-0808">Transferase</keyword>
<evidence type="ECO:0000256" key="2">
    <source>
        <dbReference type="ARBA" id="ARBA00009320"/>
    </source>
</evidence>
<reference evidence="8 11" key="1">
    <citation type="submission" date="2016-07" db="EMBL/GenBank/DDBJ databases">
        <title>Characterization of isolates of Eisenbergiella tayi derived from blood cultures, using whole genome sequencing.</title>
        <authorList>
            <person name="Burdz T."/>
            <person name="Wiebe D."/>
            <person name="Huynh C."/>
            <person name="Bernard K."/>
        </authorList>
    </citation>
    <scope>NUCLEOTIDE SEQUENCE [LARGE SCALE GENOMIC DNA]</scope>
    <source>
        <strain evidence="4 8">NML 110608</strain>
        <strain evidence="5 11">NML 120489</strain>
    </source>
</reference>
<dbReference type="Proteomes" id="UP000094869">
    <property type="component" value="Unassembled WGS sequence"/>
</dbReference>
<evidence type="ECO:0000256" key="1">
    <source>
        <dbReference type="ARBA" id="ARBA00001933"/>
    </source>
</evidence>
<reference evidence="7 10" key="2">
    <citation type="submission" date="2016-08" db="EMBL/GenBank/DDBJ databases">
        <title>Characterization of Isolates of Eisenbergiella tayi Derived from Blood Cultures, Using Whole Genome Sequencing.</title>
        <authorList>
            <person name="Bernier A.-M."/>
            <person name="Burdz T."/>
            <person name="Wiebe D."/>
            <person name="Bernard K."/>
        </authorList>
    </citation>
    <scope>NUCLEOTIDE SEQUENCE [LARGE SCALE GENOMIC DNA]</scope>
    <source>
        <strain evidence="7 10">NML120146</strain>
    </source>
</reference>
<dbReference type="EMBL" id="MEHA01000014">
    <property type="protein sequence ID" value="ODR49131.1"/>
    <property type="molecule type" value="Genomic_DNA"/>
</dbReference>
<dbReference type="EMBL" id="MEHD01000021">
    <property type="protein sequence ID" value="ODR57697.1"/>
    <property type="molecule type" value="Genomic_DNA"/>
</dbReference>
<dbReference type="PANTHER" id="PTHR42743">
    <property type="entry name" value="AMINO-ACID AMINOTRANSFERASE"/>
    <property type="match status" value="1"/>
</dbReference>
<comment type="caution">
    <text evidence="5">The sequence shown here is derived from an EMBL/GenBank/DDBJ whole genome shotgun (WGS) entry which is preliminary data.</text>
</comment>
<dbReference type="InterPro" id="IPR036038">
    <property type="entry name" value="Aminotransferase-like"/>
</dbReference>
<accession>A0A1E3AWU8</accession>
<evidence type="ECO:0000313" key="9">
    <source>
        <dbReference type="Proteomes" id="UP000094271"/>
    </source>
</evidence>
<dbReference type="InterPro" id="IPR001544">
    <property type="entry name" value="Aminotrans_IV"/>
</dbReference>
<dbReference type="EMBL" id="MCGH01000002">
    <property type="protein sequence ID" value="ODM05800.1"/>
    <property type="molecule type" value="Genomic_DNA"/>
</dbReference>
<protein>
    <submittedName>
        <fullName evidence="5">D-alanine aminotransferase</fullName>
        <ecNumber evidence="5">2.6.1.21</ecNumber>
    </submittedName>
    <submittedName>
        <fullName evidence="6">D-amino acid aminotransferase</fullName>
    </submittedName>
</protein>
<gene>
    <name evidence="5" type="primary">dat</name>
    <name evidence="5" type="ORF">BEH84_00882</name>
    <name evidence="6" type="ORF">BEI59_18635</name>
    <name evidence="4" type="ORF">BEI61_01689</name>
    <name evidence="7" type="ORF">BEI63_11395</name>
</gene>
<dbReference type="GO" id="GO:0046394">
    <property type="term" value="P:carboxylic acid biosynthetic process"/>
    <property type="evidence" value="ECO:0007669"/>
    <property type="project" value="UniProtKB-ARBA"/>
</dbReference>
<evidence type="ECO:0000313" key="7">
    <source>
        <dbReference type="EMBL" id="ODR57697.1"/>
    </source>
</evidence>
<keyword evidence="3" id="KW-0663">Pyridoxal phosphate</keyword>
<evidence type="ECO:0000313" key="6">
    <source>
        <dbReference type="EMBL" id="ODR49131.1"/>
    </source>
</evidence>
<comment type="cofactor">
    <cofactor evidence="1">
        <name>pyridoxal 5'-phosphate</name>
        <dbReference type="ChEBI" id="CHEBI:597326"/>
    </cofactor>
</comment>
<dbReference type="Gene3D" id="3.30.470.10">
    <property type="match status" value="1"/>
</dbReference>
<dbReference type="Proteomes" id="UP000094271">
    <property type="component" value="Unassembled WGS sequence"/>
</dbReference>
<evidence type="ECO:0000313" key="11">
    <source>
        <dbReference type="Proteomes" id="UP000095003"/>
    </source>
</evidence>
<dbReference type="InterPro" id="IPR043132">
    <property type="entry name" value="BCAT-like_C"/>
</dbReference>
<dbReference type="GO" id="GO:0008652">
    <property type="term" value="P:amino acid biosynthetic process"/>
    <property type="evidence" value="ECO:0007669"/>
    <property type="project" value="UniProtKB-ARBA"/>
</dbReference>
<dbReference type="Proteomes" id="UP000094067">
    <property type="component" value="Unassembled WGS sequence"/>
</dbReference>
<dbReference type="EC" id="2.6.1.21" evidence="5"/>
<dbReference type="SUPFAM" id="SSF56752">
    <property type="entry name" value="D-aminoacid aminotransferase-like PLP-dependent enzymes"/>
    <property type="match status" value="1"/>
</dbReference>
<keyword evidence="5" id="KW-0032">Aminotransferase</keyword>
<evidence type="ECO:0000256" key="3">
    <source>
        <dbReference type="ARBA" id="ARBA00022898"/>
    </source>
</evidence>
<dbReference type="GeneID" id="93299392"/>
<keyword evidence="10" id="KW-1185">Reference proteome</keyword>
<dbReference type="PANTHER" id="PTHR42743:SF10">
    <property type="entry name" value="D-ALANINE AMINOTRANSFERASE"/>
    <property type="match status" value="1"/>
</dbReference>
<reference evidence="6 9" key="3">
    <citation type="submission" date="2016-08" db="EMBL/GenBank/DDBJ databases">
        <authorList>
            <person name="Seilhamer J.J."/>
        </authorList>
    </citation>
    <scope>NUCLEOTIDE SEQUENCE [LARGE SCALE GENOMIC DNA]</scope>
    <source>
        <strain evidence="6 9">NML150140-1</strain>
    </source>
</reference>
<evidence type="ECO:0000313" key="5">
    <source>
        <dbReference type="EMBL" id="ODM13167.1"/>
    </source>
</evidence>
<dbReference type="GO" id="GO:0047810">
    <property type="term" value="F:D-alanine-2-oxoglutarate aminotransferase activity"/>
    <property type="evidence" value="ECO:0007669"/>
    <property type="project" value="UniProtKB-EC"/>
</dbReference>
<sequence length="281" mass="31626">MKYVGYYNGEIGPLEEMKIPMLDRAVYFGDGCYDATTFAHNHIFAVKDHVDRFYNSCRMLEIPFDMPRETLVNELQKCIDANEIDHGMLYWQCSRGTALRAHNFPPADVTPNLMIFTVPCELVPMDSTFKLISMEDTRFLHCNIKTLNLIPSVIAYQRCTEAGCQETVFHRGERVTECAHSNVLMIKDGVLCTPPRDNLILPGITLKHLLELAETNGIPTREAVFTMDELRAADEVIISSSGGLCIAADELDGNPIGGKDPVTLKKLQDAYTAFYEKDTNY</sequence>
<dbReference type="Pfam" id="PF01063">
    <property type="entry name" value="Aminotran_4"/>
    <property type="match status" value="1"/>
</dbReference>
<dbReference type="AlphaFoldDB" id="A0A1E3AWU8"/>
<dbReference type="EMBL" id="MCGI01000001">
    <property type="protein sequence ID" value="ODM13167.1"/>
    <property type="molecule type" value="Genomic_DNA"/>
</dbReference>
<dbReference type="InterPro" id="IPR050571">
    <property type="entry name" value="Class-IV_PLP-Dep_Aminotrnsfr"/>
</dbReference>
<dbReference type="RefSeq" id="WP_069151957.1">
    <property type="nucleotide sequence ID" value="NZ_DBFYTC010000146.1"/>
</dbReference>
<dbReference type="InterPro" id="IPR043131">
    <property type="entry name" value="BCAT-like_N"/>
</dbReference>
<evidence type="ECO:0000313" key="4">
    <source>
        <dbReference type="EMBL" id="ODM05800.1"/>
    </source>
</evidence>
<dbReference type="Proteomes" id="UP000095003">
    <property type="component" value="Unassembled WGS sequence"/>
</dbReference>
<dbReference type="GO" id="GO:0005829">
    <property type="term" value="C:cytosol"/>
    <property type="evidence" value="ECO:0007669"/>
    <property type="project" value="TreeGrafter"/>
</dbReference>
<dbReference type="OrthoDB" id="9805628at2"/>
<dbReference type="Gene3D" id="3.20.10.10">
    <property type="entry name" value="D-amino Acid Aminotransferase, subunit A, domain 2"/>
    <property type="match status" value="1"/>
</dbReference>